<accession>A0A381PT60</accession>
<proteinExistence type="predicted"/>
<protein>
    <submittedName>
        <fullName evidence="2">Uncharacterized protein</fullName>
    </submittedName>
</protein>
<feature type="transmembrane region" description="Helical" evidence="1">
    <location>
        <begin position="66"/>
        <end position="85"/>
    </location>
</feature>
<dbReference type="EMBL" id="UINC01001081">
    <property type="protein sequence ID" value="SUZ70100.1"/>
    <property type="molecule type" value="Genomic_DNA"/>
</dbReference>
<evidence type="ECO:0000313" key="2">
    <source>
        <dbReference type="EMBL" id="SUZ70100.1"/>
    </source>
</evidence>
<evidence type="ECO:0000256" key="1">
    <source>
        <dbReference type="SAM" id="Phobius"/>
    </source>
</evidence>
<name>A0A381PT60_9ZZZZ</name>
<dbReference type="AlphaFoldDB" id="A0A381PT60"/>
<feature type="transmembrane region" description="Helical" evidence="1">
    <location>
        <begin position="217"/>
        <end position="245"/>
    </location>
</feature>
<keyword evidence="1" id="KW-0472">Membrane</keyword>
<organism evidence="2">
    <name type="scientific">marine metagenome</name>
    <dbReference type="NCBI Taxonomy" id="408172"/>
    <lineage>
        <taxon>unclassified sequences</taxon>
        <taxon>metagenomes</taxon>
        <taxon>ecological metagenomes</taxon>
    </lineage>
</organism>
<keyword evidence="1" id="KW-1133">Transmembrane helix</keyword>
<reference evidence="2" key="1">
    <citation type="submission" date="2018-05" db="EMBL/GenBank/DDBJ databases">
        <authorList>
            <person name="Lanie J.A."/>
            <person name="Ng W.-L."/>
            <person name="Kazmierczak K.M."/>
            <person name="Andrzejewski T.M."/>
            <person name="Davidsen T.M."/>
            <person name="Wayne K.J."/>
            <person name="Tettelin H."/>
            <person name="Glass J.I."/>
            <person name="Rusch D."/>
            <person name="Podicherti R."/>
            <person name="Tsui H.-C.T."/>
            <person name="Winkler M.E."/>
        </authorList>
    </citation>
    <scope>NUCLEOTIDE SEQUENCE</scope>
</reference>
<feature type="transmembrane region" description="Helical" evidence="1">
    <location>
        <begin position="160"/>
        <end position="178"/>
    </location>
</feature>
<sequence>MLINRIIKPDSNLYRDLSNKSKQFDYFMNWDPLRWFGMWCMALSGFNIVKGSENRYIFWDWDSGTVFFYLVLIIVTIWTVMSSNNTNIPKKIDGPKSVLYFFVLGLSCLILGSLSQSVHIYVFNYAPYILYYFGILFVFSIHMKSNDDHSSSISNGNNRLLNLFFASILTLISSLLGYQLDDPMISTISTVYMPFLIVSIIMPIHVRHLQRARMYGLFIPAVFLSIRYPWFLIPLCSLFFILRIYHYFRFNIVFPTFAVDID</sequence>
<feature type="transmembrane region" description="Helical" evidence="1">
    <location>
        <begin position="120"/>
        <end position="139"/>
    </location>
</feature>
<keyword evidence="1" id="KW-0812">Transmembrane</keyword>
<feature type="transmembrane region" description="Helical" evidence="1">
    <location>
        <begin position="184"/>
        <end position="205"/>
    </location>
</feature>
<gene>
    <name evidence="2" type="ORF">METZ01_LOCUS22954</name>
</gene>
<feature type="transmembrane region" description="Helical" evidence="1">
    <location>
        <begin position="97"/>
        <end position="114"/>
    </location>
</feature>